<accession>A0A075JGV5</accession>
<dbReference type="InterPro" id="IPR036259">
    <property type="entry name" value="MFS_trans_sf"/>
</dbReference>
<feature type="transmembrane region" description="Helical" evidence="1">
    <location>
        <begin position="253"/>
        <end position="272"/>
    </location>
</feature>
<keyword evidence="3" id="KW-1185">Reference proteome</keyword>
<evidence type="ECO:0000313" key="3">
    <source>
        <dbReference type="Proteomes" id="UP000027986"/>
    </source>
</evidence>
<evidence type="ECO:0000256" key="1">
    <source>
        <dbReference type="SAM" id="Phobius"/>
    </source>
</evidence>
<dbReference type="KEGG" id="dni:HX89_09265"/>
<dbReference type="Gene3D" id="1.20.1250.20">
    <property type="entry name" value="MFS general substrate transporter like domains"/>
    <property type="match status" value="1"/>
</dbReference>
<sequence length="286" mass="29538">MLLLVSAVMGTFTVGVVMFDQTRSPLLTTLVMFGRPLVQLGTSRYLLASSDLVRPRTAMMMTGVVAACVDSTQVIPPLPWWIRFVLVAVRHSALAATIALLSDIVPKEAFVLGRATLNMTVSTVQVVGDALGAILLTWVAPTNLLLISADADVVAVIGTRIGLQDYRPTTPAARRTVPLFALHPPIVLAALLGGPAAIGYAAALPLQERLVAAIHPDTKGKALGLLNTGTMVGQAAGALLIAGIANIVGAGTAMTIAAVLAIATSLLLMPALRGTMPSEDEAVALA</sequence>
<dbReference type="OrthoDB" id="3287459at2"/>
<feature type="transmembrane region" description="Helical" evidence="1">
    <location>
        <begin position="186"/>
        <end position="204"/>
    </location>
</feature>
<feature type="transmembrane region" description="Helical" evidence="1">
    <location>
        <begin position="225"/>
        <end position="247"/>
    </location>
</feature>
<dbReference type="HOGENOM" id="CLU_972263_0_0_11"/>
<keyword evidence="1" id="KW-0472">Membrane</keyword>
<evidence type="ECO:0000313" key="2">
    <source>
        <dbReference type="EMBL" id="AIF41104.1"/>
    </source>
</evidence>
<keyword evidence="1" id="KW-0812">Transmembrane</keyword>
<dbReference type="Proteomes" id="UP000027986">
    <property type="component" value="Chromosome"/>
</dbReference>
<dbReference type="eggNOG" id="COG2814">
    <property type="taxonomic scope" value="Bacteria"/>
</dbReference>
<proteinExistence type="predicted"/>
<gene>
    <name evidence="2" type="ORF">HX89_09265</name>
</gene>
<evidence type="ECO:0008006" key="4">
    <source>
        <dbReference type="Google" id="ProtNLM"/>
    </source>
</evidence>
<protein>
    <recommendedName>
        <fullName evidence="4">MFS transporter</fullName>
    </recommendedName>
</protein>
<name>A0A075JGV5_9MICO</name>
<organism evidence="2 3">
    <name type="scientific">Dermacoccus nishinomiyaensis</name>
    <dbReference type="NCBI Taxonomy" id="1274"/>
    <lineage>
        <taxon>Bacteria</taxon>
        <taxon>Bacillati</taxon>
        <taxon>Actinomycetota</taxon>
        <taxon>Actinomycetes</taxon>
        <taxon>Micrococcales</taxon>
        <taxon>Dermacoccaceae</taxon>
        <taxon>Dermacoccus</taxon>
    </lineage>
</organism>
<keyword evidence="1" id="KW-1133">Transmembrane helix</keyword>
<dbReference type="EMBL" id="CP008889">
    <property type="protein sequence ID" value="AIF41104.1"/>
    <property type="molecule type" value="Genomic_DNA"/>
</dbReference>
<dbReference type="AlphaFoldDB" id="A0A075JGV5"/>
<dbReference type="SUPFAM" id="SSF103473">
    <property type="entry name" value="MFS general substrate transporter"/>
    <property type="match status" value="1"/>
</dbReference>
<reference evidence="2 3" key="1">
    <citation type="submission" date="2014-07" db="EMBL/GenBank/DDBJ databases">
        <title>Genome Sequencing of Dermacoccus nishinomiyaensis.</title>
        <authorList>
            <person name="Hong K.W."/>
            <person name="Chan K.G."/>
        </authorList>
    </citation>
    <scope>NUCLEOTIDE SEQUENCE [LARGE SCALE GENOMIC DNA]</scope>
    <source>
        <strain evidence="2 3">M25</strain>
    </source>
</reference>